<dbReference type="Proteomes" id="UP000180254">
    <property type="component" value="Unassembled WGS sequence"/>
</dbReference>
<dbReference type="AlphaFoldDB" id="A0A1S1V5I5"/>
<proteinExistence type="predicted"/>
<sequence>MDAKLEKITEYYEKSCVYGKIYEDRYEGVCNLKDYIDPDDFYNIYVKNIGGTELNDEIYLFSKKLILKLSFQLKANGVFADYKVYRVSEVLNIRLVDDITYGQEVSLDIDFKNGDSIQIDNREDSSEIEEEFAQKRKEINKQILESVFRDMIKILI</sequence>
<gene>
    <name evidence="1" type="ORF">EUAN_18740</name>
</gene>
<protein>
    <submittedName>
        <fullName evidence="1">Uncharacterized protein</fullName>
    </submittedName>
</protein>
<accession>A0A1S1V5I5</accession>
<dbReference type="EMBL" id="MKIE01000008">
    <property type="protein sequence ID" value="OHW61695.1"/>
    <property type="molecule type" value="Genomic_DNA"/>
</dbReference>
<evidence type="ECO:0000313" key="1">
    <source>
        <dbReference type="EMBL" id="OHW61695.1"/>
    </source>
</evidence>
<comment type="caution">
    <text evidence="1">The sequence shown here is derived from an EMBL/GenBank/DDBJ whole genome shotgun (WGS) entry which is preliminary data.</text>
</comment>
<name>A0A1S1V5I5_9FIRM</name>
<keyword evidence="2" id="KW-1185">Reference proteome</keyword>
<evidence type="ECO:0000313" key="2">
    <source>
        <dbReference type="Proteomes" id="UP000180254"/>
    </source>
</evidence>
<reference evidence="1 2" key="1">
    <citation type="submission" date="2016-09" db="EMBL/GenBank/DDBJ databases">
        <title>Genome sequence of Eubacterium angustum.</title>
        <authorList>
            <person name="Poehlein A."/>
            <person name="Daniel R."/>
        </authorList>
    </citation>
    <scope>NUCLEOTIDE SEQUENCE [LARGE SCALE GENOMIC DNA]</scope>
    <source>
        <strain evidence="1 2">DSM 1989</strain>
    </source>
</reference>
<dbReference type="STRING" id="39480.EUAN_18740"/>
<dbReference type="RefSeq" id="WP_071063934.1">
    <property type="nucleotide sequence ID" value="NZ_MKIE01000008.1"/>
</dbReference>
<organism evidence="1 2">
    <name type="scientific">Andreesenia angusta</name>
    <dbReference type="NCBI Taxonomy" id="39480"/>
    <lineage>
        <taxon>Bacteria</taxon>
        <taxon>Bacillati</taxon>
        <taxon>Bacillota</taxon>
        <taxon>Tissierellia</taxon>
        <taxon>Tissierellales</taxon>
        <taxon>Gottschalkiaceae</taxon>
        <taxon>Andreesenia</taxon>
    </lineage>
</organism>